<sequence>MLEFGTSVKANRCEGGSTDLSKIWWNQMLEFEQFLIFVFFSGQNEKTRSDLDLDPLPPDWSICLFFLCKISSLRTISEFTLSFNKRVFRIKIEYNRQ</sequence>
<protein>
    <submittedName>
        <fullName evidence="1">Uncharacterized protein</fullName>
    </submittedName>
</protein>
<keyword evidence="2" id="KW-1185">Reference proteome</keyword>
<gene>
    <name evidence="1" type="ORF">ANE_LOCUS9774</name>
</gene>
<comment type="caution">
    <text evidence="1">The sequence shown here is derived from an EMBL/GenBank/DDBJ whole genome shotgun (WGS) entry which is preliminary data.</text>
</comment>
<dbReference type="EMBL" id="CABITT030000003">
    <property type="protein sequence ID" value="VVA99329.1"/>
    <property type="molecule type" value="Genomic_DNA"/>
</dbReference>
<evidence type="ECO:0000313" key="2">
    <source>
        <dbReference type="Proteomes" id="UP000489600"/>
    </source>
</evidence>
<reference evidence="1" key="1">
    <citation type="submission" date="2019-07" db="EMBL/GenBank/DDBJ databases">
        <authorList>
            <person name="Dittberner H."/>
        </authorList>
    </citation>
    <scope>NUCLEOTIDE SEQUENCE [LARGE SCALE GENOMIC DNA]</scope>
</reference>
<dbReference type="Proteomes" id="UP000489600">
    <property type="component" value="Unassembled WGS sequence"/>
</dbReference>
<organism evidence="1 2">
    <name type="scientific">Arabis nemorensis</name>
    <dbReference type="NCBI Taxonomy" id="586526"/>
    <lineage>
        <taxon>Eukaryota</taxon>
        <taxon>Viridiplantae</taxon>
        <taxon>Streptophyta</taxon>
        <taxon>Embryophyta</taxon>
        <taxon>Tracheophyta</taxon>
        <taxon>Spermatophyta</taxon>
        <taxon>Magnoliopsida</taxon>
        <taxon>eudicotyledons</taxon>
        <taxon>Gunneridae</taxon>
        <taxon>Pentapetalae</taxon>
        <taxon>rosids</taxon>
        <taxon>malvids</taxon>
        <taxon>Brassicales</taxon>
        <taxon>Brassicaceae</taxon>
        <taxon>Arabideae</taxon>
        <taxon>Arabis</taxon>
    </lineage>
</organism>
<accession>A0A565BCK3</accession>
<proteinExistence type="predicted"/>
<name>A0A565BCK3_9BRAS</name>
<evidence type="ECO:0000313" key="1">
    <source>
        <dbReference type="EMBL" id="VVA99329.1"/>
    </source>
</evidence>
<dbReference type="AlphaFoldDB" id="A0A565BCK3"/>